<protein>
    <submittedName>
        <fullName evidence="1">DUF945 family protein</fullName>
    </submittedName>
</protein>
<dbReference type="RefSeq" id="WP_367958864.1">
    <property type="nucleotide sequence ID" value="NZ_JBAKFK010000002.1"/>
</dbReference>
<dbReference type="InterPro" id="IPR010352">
    <property type="entry name" value="DUF945"/>
</dbReference>
<keyword evidence="2" id="KW-1185">Reference proteome</keyword>
<evidence type="ECO:0000313" key="1">
    <source>
        <dbReference type="EMBL" id="MEX0468918.1"/>
    </source>
</evidence>
<dbReference type="Pfam" id="PF06097">
    <property type="entry name" value="DUF945"/>
    <property type="match status" value="1"/>
</dbReference>
<accession>A0ABV3TBB4</accession>
<proteinExistence type="predicted"/>
<gene>
    <name evidence="1" type="ORF">V6X73_04125</name>
</gene>
<name>A0ABV3TBB4_9GAMM</name>
<evidence type="ECO:0000313" key="2">
    <source>
        <dbReference type="Proteomes" id="UP001556709"/>
    </source>
</evidence>
<reference evidence="1 2" key="1">
    <citation type="submission" date="2024-02" db="EMBL/GenBank/DDBJ databases">
        <title>New especies of Spiribacter isolated from saline water.</title>
        <authorList>
            <person name="Leon M.J."/>
            <person name="De La Haba R."/>
            <person name="Sanchez-Porro C."/>
            <person name="Ventosa A."/>
        </authorList>
    </citation>
    <scope>NUCLEOTIDE SEQUENCE [LARGE SCALE GENOMIC DNA]</scope>
    <source>
        <strain evidence="2">ag22IC6-390</strain>
    </source>
</reference>
<dbReference type="Proteomes" id="UP001556709">
    <property type="component" value="Unassembled WGS sequence"/>
</dbReference>
<comment type="caution">
    <text evidence="1">The sequence shown here is derived from an EMBL/GenBank/DDBJ whole genome shotgun (WGS) entry which is preliminary data.</text>
</comment>
<organism evidence="1 2">
    <name type="scientific">Spiribacter pallidus</name>
    <dbReference type="NCBI Taxonomy" id="1987936"/>
    <lineage>
        <taxon>Bacteria</taxon>
        <taxon>Pseudomonadati</taxon>
        <taxon>Pseudomonadota</taxon>
        <taxon>Gammaproteobacteria</taxon>
        <taxon>Chromatiales</taxon>
        <taxon>Ectothiorhodospiraceae</taxon>
        <taxon>Spiribacter</taxon>
    </lineage>
</organism>
<dbReference type="EMBL" id="JBAKFM010000002">
    <property type="protein sequence ID" value="MEX0468918.1"/>
    <property type="molecule type" value="Genomic_DNA"/>
</dbReference>
<sequence>MARRRHWLLTALVVGVVAGGVALPIVNGQRAEQAWVTGIESIDAMLEGDYGRPSGVESRVYDRGLFSAQARARIRLAAPAVSPALAAALGNDRGEVVLTLEQTIEHGLLGIRFDGHLIPHDRLAMQLRRFVADPAEAVRVGGKVNLQMRQLRVSTVPLSGLIEADEPLVLDAAPLRLELSFQPDEKRLDTLLNWPGMTLDAPEQGGELRVDDVSLNSTGRLVAGDLLNGLWVGRSELRLGDMAARSPMEPPVRLAELSVTANSEAADNGRIDAGLGLRFSRLSLPEFPVVRGQARWQLRSLAAEPLMALSRMAPALEDSPTLPDRARAHLADLAAAGPVLTLESMRLETEAGTGLSSTGRVMVDPAMAEALRTGARGIALLRHLAMTATMGLDQSLGDALPAEPAAWLAQLQAFGIVRRQAGEYRIEAALEQGTLTINDRPWWRLDG</sequence>